<protein>
    <submittedName>
        <fullName evidence="6">Cutinase</fullName>
    </submittedName>
</protein>
<dbReference type="RefSeq" id="WP_141812904.1">
    <property type="nucleotide sequence ID" value="NZ_VFPG01000002.1"/>
</dbReference>
<evidence type="ECO:0000256" key="5">
    <source>
        <dbReference type="SAM" id="SignalP"/>
    </source>
</evidence>
<dbReference type="InterPro" id="IPR000675">
    <property type="entry name" value="Cutinase/axe"/>
</dbReference>
<organism evidence="6 7">
    <name type="scientific">Nocardia bhagyanarayanae</name>
    <dbReference type="NCBI Taxonomy" id="1215925"/>
    <lineage>
        <taxon>Bacteria</taxon>
        <taxon>Bacillati</taxon>
        <taxon>Actinomycetota</taxon>
        <taxon>Actinomycetes</taxon>
        <taxon>Mycobacteriales</taxon>
        <taxon>Nocardiaceae</taxon>
        <taxon>Nocardia</taxon>
    </lineage>
</organism>
<feature type="signal peptide" evidence="5">
    <location>
        <begin position="1"/>
        <end position="31"/>
    </location>
</feature>
<keyword evidence="4" id="KW-1015">Disulfide bond</keyword>
<dbReference type="OrthoDB" id="4409063at2"/>
<dbReference type="PANTHER" id="PTHR33630:SF9">
    <property type="entry name" value="CUTINASE 4"/>
    <property type="match status" value="1"/>
</dbReference>
<sequence>MFTRWTNTAACAVATLAAVLSPAATATTAHASPPHCPDVHVVAVPGTWETSKTEPGKGMLAAVADDLPGDVWTDYVAYTATAFPWEGEVYGRSKREAIDTARALIADTAQRCATTRFALLGYSQGADAAGDLAAEIGTGLGVVSPDRVGLVGLIADPRRSPTDTLIGPPVPGAGAGGPRLGGFGWLTPHTYTFCAPGDLYCATPDGDYAARIAGFFAQVSNPDPALFDKYQQQAGELIDDAMAAGGFGLLHDQLNNSAYEERKKQIDDFLASGAHQCYPNYPVAAGGATPLTWLRQRLVGLARR</sequence>
<dbReference type="PANTHER" id="PTHR33630">
    <property type="entry name" value="CUTINASE RV1984C-RELATED-RELATED"/>
    <property type="match status" value="1"/>
</dbReference>
<dbReference type="GO" id="GO:0052689">
    <property type="term" value="F:carboxylic ester hydrolase activity"/>
    <property type="evidence" value="ECO:0007669"/>
    <property type="project" value="UniProtKB-KW"/>
</dbReference>
<comment type="caution">
    <text evidence="6">The sequence shown here is derived from an EMBL/GenBank/DDBJ whole genome shotgun (WGS) entry which is preliminary data.</text>
</comment>
<dbReference type="Gene3D" id="3.40.50.1820">
    <property type="entry name" value="alpha/beta hydrolase"/>
    <property type="match status" value="1"/>
</dbReference>
<reference evidence="6 7" key="1">
    <citation type="submission" date="2019-06" db="EMBL/GenBank/DDBJ databases">
        <title>Sequencing the genomes of 1000 actinobacteria strains.</title>
        <authorList>
            <person name="Klenk H.-P."/>
        </authorList>
    </citation>
    <scope>NUCLEOTIDE SEQUENCE [LARGE SCALE GENOMIC DNA]</scope>
    <source>
        <strain evidence="6 7">DSM 103495</strain>
    </source>
</reference>
<evidence type="ECO:0000256" key="4">
    <source>
        <dbReference type="ARBA" id="ARBA00023157"/>
    </source>
</evidence>
<dbReference type="SUPFAM" id="SSF53474">
    <property type="entry name" value="alpha/beta-Hydrolases"/>
    <property type="match status" value="1"/>
</dbReference>
<dbReference type="Proteomes" id="UP000316331">
    <property type="component" value="Unassembled WGS sequence"/>
</dbReference>
<evidence type="ECO:0000256" key="1">
    <source>
        <dbReference type="ARBA" id="ARBA00007534"/>
    </source>
</evidence>
<evidence type="ECO:0000256" key="2">
    <source>
        <dbReference type="ARBA" id="ARBA00022487"/>
    </source>
</evidence>
<name>A0A543EXQ8_9NOCA</name>
<keyword evidence="5" id="KW-0732">Signal</keyword>
<evidence type="ECO:0000256" key="3">
    <source>
        <dbReference type="ARBA" id="ARBA00022801"/>
    </source>
</evidence>
<dbReference type="EMBL" id="VFPG01000002">
    <property type="protein sequence ID" value="TQM26352.1"/>
    <property type="molecule type" value="Genomic_DNA"/>
</dbReference>
<keyword evidence="7" id="KW-1185">Reference proteome</keyword>
<proteinExistence type="inferred from homology"/>
<keyword evidence="3" id="KW-0378">Hydrolase</keyword>
<keyword evidence="2" id="KW-0719">Serine esterase</keyword>
<dbReference type="InterPro" id="IPR029058">
    <property type="entry name" value="AB_hydrolase_fold"/>
</dbReference>
<accession>A0A543EXQ8</accession>
<dbReference type="SMART" id="SM01110">
    <property type="entry name" value="Cutinase"/>
    <property type="match status" value="1"/>
</dbReference>
<gene>
    <name evidence="6" type="ORF">FB390_6541</name>
</gene>
<dbReference type="AlphaFoldDB" id="A0A543EXQ8"/>
<evidence type="ECO:0000313" key="7">
    <source>
        <dbReference type="Proteomes" id="UP000316331"/>
    </source>
</evidence>
<feature type="chain" id="PRO_5021970988" evidence="5">
    <location>
        <begin position="32"/>
        <end position="304"/>
    </location>
</feature>
<comment type="similarity">
    <text evidence="1">Belongs to the cutinase family.</text>
</comment>
<evidence type="ECO:0000313" key="6">
    <source>
        <dbReference type="EMBL" id="TQM26352.1"/>
    </source>
</evidence>
<dbReference type="Pfam" id="PF01083">
    <property type="entry name" value="Cutinase"/>
    <property type="match status" value="1"/>
</dbReference>